<dbReference type="PANTHER" id="PTHR35807:SF1">
    <property type="entry name" value="TRANSCRIPTIONAL REGULATOR REDD"/>
    <property type="match status" value="1"/>
</dbReference>
<evidence type="ECO:0000256" key="1">
    <source>
        <dbReference type="ARBA" id="ARBA00005820"/>
    </source>
</evidence>
<dbReference type="Gene3D" id="1.25.40.10">
    <property type="entry name" value="Tetratricopeptide repeat domain"/>
    <property type="match status" value="1"/>
</dbReference>
<organism evidence="7 8">
    <name type="scientific">Blastococcus brunescens</name>
    <dbReference type="NCBI Taxonomy" id="1564165"/>
    <lineage>
        <taxon>Bacteria</taxon>
        <taxon>Bacillati</taxon>
        <taxon>Actinomycetota</taxon>
        <taxon>Actinomycetes</taxon>
        <taxon>Geodermatophilales</taxon>
        <taxon>Geodermatophilaceae</taxon>
        <taxon>Blastococcus</taxon>
    </lineage>
</organism>
<feature type="domain" description="OmpR/PhoB-type" evidence="6">
    <location>
        <begin position="1"/>
        <end position="58"/>
    </location>
</feature>
<dbReference type="InterPro" id="IPR036388">
    <property type="entry name" value="WH-like_DNA-bd_sf"/>
</dbReference>
<dbReference type="InterPro" id="IPR005158">
    <property type="entry name" value="BTAD"/>
</dbReference>
<comment type="similarity">
    <text evidence="1">Belongs to the AfsR/DnrI/RedD regulatory family.</text>
</comment>
<dbReference type="InterPro" id="IPR001867">
    <property type="entry name" value="OmpR/PhoB-type_DNA-bd"/>
</dbReference>
<dbReference type="EMBL" id="CP141261">
    <property type="protein sequence ID" value="WRL65534.1"/>
    <property type="molecule type" value="Genomic_DNA"/>
</dbReference>
<evidence type="ECO:0000259" key="6">
    <source>
        <dbReference type="PROSITE" id="PS51755"/>
    </source>
</evidence>
<dbReference type="InterPro" id="IPR016032">
    <property type="entry name" value="Sig_transdc_resp-reg_C-effctor"/>
</dbReference>
<sequence>MPVERLTEAVWGDRPPADAAGALQAYVSHLRRRLQPGSAARARTSIIVSAGRGYAVRLPEDAVDVWRFERLLDRSGTAPAAATVQLVGEALALWRGPPLAEWTDEPWAEAEIARLAELRTVARERLMAVRLELGEAALLVPDLEAMVAEEPLREERWRLLALALYRANRQADALGALRRARTTLADELGVDPGPRCGSWSARCWPMRRNSACRCSARAPRRSERRLPSTSPRICWTGSENWPPSALHWQTSRPETHGCS</sequence>
<dbReference type="SUPFAM" id="SSF48452">
    <property type="entry name" value="TPR-like"/>
    <property type="match status" value="1"/>
</dbReference>
<evidence type="ECO:0000313" key="7">
    <source>
        <dbReference type="EMBL" id="WRL65534.1"/>
    </source>
</evidence>
<dbReference type="InterPro" id="IPR011990">
    <property type="entry name" value="TPR-like_helical_dom_sf"/>
</dbReference>
<dbReference type="PANTHER" id="PTHR35807">
    <property type="entry name" value="TRANSCRIPTIONAL REGULATOR REDD-RELATED"/>
    <property type="match status" value="1"/>
</dbReference>
<evidence type="ECO:0000256" key="4">
    <source>
        <dbReference type="ARBA" id="ARBA00023163"/>
    </source>
</evidence>
<evidence type="ECO:0000256" key="2">
    <source>
        <dbReference type="ARBA" id="ARBA00023015"/>
    </source>
</evidence>
<reference evidence="7 8" key="1">
    <citation type="submission" date="2023-12" db="EMBL/GenBank/DDBJ databases">
        <title>Blastococcus brunescens sp. nov., an actonobacterium isolated from sandstone collected in sahara desert.</title>
        <authorList>
            <person name="Gtari M."/>
            <person name="Ghodhbane F."/>
        </authorList>
    </citation>
    <scope>NUCLEOTIDE SEQUENCE [LARGE SCALE GENOMIC DNA]</scope>
    <source>
        <strain evidence="7 8">BMG 8361</strain>
    </source>
</reference>
<dbReference type="RefSeq" id="WP_324276853.1">
    <property type="nucleotide sequence ID" value="NZ_CP141261.1"/>
</dbReference>
<protein>
    <submittedName>
        <fullName evidence="7">BTAD domain-containing putative transcriptional regulator</fullName>
    </submittedName>
</protein>
<accession>A0ABZ1B494</accession>
<keyword evidence="4" id="KW-0804">Transcription</keyword>
<evidence type="ECO:0000256" key="5">
    <source>
        <dbReference type="PROSITE-ProRule" id="PRU01091"/>
    </source>
</evidence>
<dbReference type="Proteomes" id="UP001324287">
    <property type="component" value="Chromosome"/>
</dbReference>
<evidence type="ECO:0000313" key="8">
    <source>
        <dbReference type="Proteomes" id="UP001324287"/>
    </source>
</evidence>
<dbReference type="SMART" id="SM01043">
    <property type="entry name" value="BTAD"/>
    <property type="match status" value="1"/>
</dbReference>
<dbReference type="Pfam" id="PF03704">
    <property type="entry name" value="BTAD"/>
    <property type="match status" value="1"/>
</dbReference>
<dbReference type="Gene3D" id="1.10.10.10">
    <property type="entry name" value="Winged helix-like DNA-binding domain superfamily/Winged helix DNA-binding domain"/>
    <property type="match status" value="1"/>
</dbReference>
<gene>
    <name evidence="7" type="ORF">U6N30_08040</name>
</gene>
<name>A0ABZ1B494_9ACTN</name>
<keyword evidence="2" id="KW-0805">Transcription regulation</keyword>
<dbReference type="CDD" id="cd15831">
    <property type="entry name" value="BTAD"/>
    <property type="match status" value="1"/>
</dbReference>
<dbReference type="SUPFAM" id="SSF46894">
    <property type="entry name" value="C-terminal effector domain of the bipartite response regulators"/>
    <property type="match status" value="1"/>
</dbReference>
<feature type="DNA-binding region" description="OmpR/PhoB-type" evidence="5">
    <location>
        <begin position="1"/>
        <end position="58"/>
    </location>
</feature>
<evidence type="ECO:0000256" key="3">
    <source>
        <dbReference type="ARBA" id="ARBA00023125"/>
    </source>
</evidence>
<keyword evidence="3 5" id="KW-0238">DNA-binding</keyword>
<keyword evidence="8" id="KW-1185">Reference proteome</keyword>
<proteinExistence type="inferred from homology"/>
<dbReference type="PROSITE" id="PS51755">
    <property type="entry name" value="OMPR_PHOB"/>
    <property type="match status" value="1"/>
</dbReference>
<dbReference type="InterPro" id="IPR051677">
    <property type="entry name" value="AfsR-DnrI-RedD_regulator"/>
</dbReference>